<keyword evidence="4" id="KW-1185">Reference proteome</keyword>
<dbReference type="Pfam" id="PF12419">
    <property type="entry name" value="DUF3670"/>
    <property type="match status" value="1"/>
</dbReference>
<accession>A0A9W5RZT0</accession>
<sequence>MTLLGRLHINALQMGNGDYLVYGTDEEGKKIGADQLMTALFAWHAESFYGTTLEWRREGEAYGFVLPLRQAIGYWTDPAVLLHASVAWSDRIESFRRLSAILGKAVARGWYFPSFERNGQDNPVICWKLLRGGPEHPDPDFASECGQAGWTELDRQLDLYLRAIIDLPGETGADWSRLVQVYPEAEPLAGRQLSVKGCEDEQEYWERIGYRTDTLPFQVGLRLEEPDEEEAPWRLQPILVDRERPHILHVCTPEGKPLDGDQPPAEWLSAAPDAVRRQEARWRKWMGIDSLAWEMDGEQAFFFLEKGSRRLTDKGVAVYLPRWWEELRKQRPRVVSQLRVPAAPSGLLGPEQLLAFDWKVAIGDSELTESEFREALRTNKNLVWIHRRWVPLRDGWVKALQRFLQRRGKLGELRLAEVLEMFLAGGRDEEAGTAAGAADRDAGNDAVDSGGSLAGPASGLKDSEPEPAVRWEVRLNAQTEQLLDQLHSQELRPALAAPSTLCSVLRPYQTDGLRWLLFLRRIGFGGCLADD</sequence>
<evidence type="ECO:0000256" key="1">
    <source>
        <dbReference type="SAM" id="MobiDB-lite"/>
    </source>
</evidence>
<dbReference type="AlphaFoldDB" id="A0A9W5RZT0"/>
<dbReference type="EMBL" id="JFHU01000223">
    <property type="protein sequence ID" value="EXX85496.1"/>
    <property type="molecule type" value="Genomic_DNA"/>
</dbReference>
<name>A0A9W5RZT0_9BACL</name>
<feature type="domain" description="DUF3670" evidence="2">
    <location>
        <begin position="293"/>
        <end position="421"/>
    </location>
</feature>
<organism evidence="3 4">
    <name type="scientific">Paenibacillus darwinianus</name>
    <dbReference type="NCBI Taxonomy" id="1380763"/>
    <lineage>
        <taxon>Bacteria</taxon>
        <taxon>Bacillati</taxon>
        <taxon>Bacillota</taxon>
        <taxon>Bacilli</taxon>
        <taxon>Bacillales</taxon>
        <taxon>Paenibacillaceae</taxon>
        <taxon>Paenibacillus</taxon>
    </lineage>
</organism>
<evidence type="ECO:0000259" key="2">
    <source>
        <dbReference type="Pfam" id="PF12419"/>
    </source>
</evidence>
<dbReference type="InterPro" id="IPR022138">
    <property type="entry name" value="DUF3670"/>
</dbReference>
<feature type="compositionally biased region" description="Low complexity" evidence="1">
    <location>
        <begin position="444"/>
        <end position="460"/>
    </location>
</feature>
<proteinExistence type="predicted"/>
<evidence type="ECO:0000313" key="3">
    <source>
        <dbReference type="EMBL" id="EXX85496.1"/>
    </source>
</evidence>
<feature type="region of interest" description="Disordered" evidence="1">
    <location>
        <begin position="433"/>
        <end position="464"/>
    </location>
</feature>
<comment type="caution">
    <text evidence="3">The sequence shown here is derived from an EMBL/GenBank/DDBJ whole genome shotgun (WGS) entry which is preliminary data.</text>
</comment>
<dbReference type="Proteomes" id="UP000053750">
    <property type="component" value="Unassembled WGS sequence"/>
</dbReference>
<evidence type="ECO:0000313" key="4">
    <source>
        <dbReference type="Proteomes" id="UP000053750"/>
    </source>
</evidence>
<gene>
    <name evidence="3" type="ORF">BG53_08305</name>
</gene>
<protein>
    <recommendedName>
        <fullName evidence="2">DUF3670 domain-containing protein</fullName>
    </recommendedName>
</protein>
<reference evidence="3 4" key="1">
    <citation type="submission" date="2014-02" db="EMBL/GenBank/DDBJ databases">
        <title>Genome sequence of Paenibacillus darwinianus reveals adaptive mechanisms for survival in Antarctic soils.</title>
        <authorList>
            <person name="Dsouza M."/>
            <person name="Taylor M.W."/>
            <person name="Turner S.J."/>
            <person name="Aislabie J."/>
        </authorList>
    </citation>
    <scope>NUCLEOTIDE SEQUENCE [LARGE SCALE GENOMIC DNA]</scope>
    <source>
        <strain evidence="3 4">CE1</strain>
    </source>
</reference>
<dbReference type="RefSeq" id="WP_036716547.1">
    <property type="nucleotide sequence ID" value="NZ_KK082295.1"/>
</dbReference>
<feature type="non-terminal residue" evidence="3">
    <location>
        <position position="531"/>
    </location>
</feature>